<organism evidence="1 2">
    <name type="scientific">Wuchereria bancrofti</name>
    <dbReference type="NCBI Taxonomy" id="6293"/>
    <lineage>
        <taxon>Eukaryota</taxon>
        <taxon>Metazoa</taxon>
        <taxon>Ecdysozoa</taxon>
        <taxon>Nematoda</taxon>
        <taxon>Chromadorea</taxon>
        <taxon>Rhabditida</taxon>
        <taxon>Spirurina</taxon>
        <taxon>Spiruromorpha</taxon>
        <taxon>Filarioidea</taxon>
        <taxon>Onchocercidae</taxon>
        <taxon>Wuchereria</taxon>
    </lineage>
</organism>
<accession>A0AAF5PP58</accession>
<sequence length="149" mass="14823">MKFPLTSFGRNFPSLSTGKPNILVGIGDPSLSTSTPSSFVGKELSVGNNLTSKPIAGYIKLPSLSLGNGSPRLLVGTPAAFTGTIFPSGPIILLSAVIGIGSASKPPAGNITIPLLSLGKGRPLLSTGTPSSLVGIGRPAGSTTLPSLS</sequence>
<name>A0AAF5PP58_WUCBA</name>
<reference evidence="2" key="3">
    <citation type="submission" date="2024-02" db="UniProtKB">
        <authorList>
            <consortium name="WormBaseParasite"/>
        </authorList>
    </citation>
    <scope>IDENTIFICATION</scope>
    <source>
        <strain evidence="2">pt0022</strain>
    </source>
</reference>
<dbReference type="AlphaFoldDB" id="A0AAF5PP58"/>
<reference evidence="1" key="1">
    <citation type="submission" date="2015-03" db="EMBL/GenBank/DDBJ databases">
        <title>Wuchereria bancrofti Genome Sequencing Papua New Guinea Strain.</title>
        <authorList>
            <person name="Small S.T."/>
            <person name="Serre D."/>
            <person name="Zimmerman P.A."/>
        </authorList>
    </citation>
    <scope>NUCLEOTIDE SEQUENCE [LARGE SCALE GENOMIC DNA]</scope>
    <source>
        <strain evidence="1">pt0022</strain>
    </source>
</reference>
<dbReference type="WBParaSite" id="mrna-Wban_03629">
    <property type="protein sequence ID" value="mrna-Wban_03629"/>
    <property type="gene ID" value="Wban_03629"/>
</dbReference>
<protein>
    <submittedName>
        <fullName evidence="2">Uncharacterized protein</fullName>
    </submittedName>
</protein>
<reference evidence="1" key="2">
    <citation type="journal article" date="2016" name="Mol. Ecol.">
        <title>Population genomics of the filarial nematode parasite Wuchereria bancrofti from mosquitoes.</title>
        <authorList>
            <person name="Small S.T."/>
            <person name="Reimer L.J."/>
            <person name="Tisch D.J."/>
            <person name="King C.L."/>
            <person name="Christensen B.M."/>
            <person name="Siba P.M."/>
            <person name="Kazura J.W."/>
            <person name="Serre D."/>
            <person name="Zimmerman P.A."/>
        </authorList>
    </citation>
    <scope>NUCLEOTIDE SEQUENCE</scope>
    <source>
        <strain evidence="1">pt0022</strain>
    </source>
</reference>
<proteinExistence type="predicted"/>
<dbReference type="Proteomes" id="UP000093561">
    <property type="component" value="Unassembled WGS sequence"/>
</dbReference>
<evidence type="ECO:0000313" key="2">
    <source>
        <dbReference type="WBParaSite" id="mrna-Wban_03629"/>
    </source>
</evidence>
<evidence type="ECO:0000313" key="1">
    <source>
        <dbReference type="Proteomes" id="UP000093561"/>
    </source>
</evidence>